<reference evidence="2" key="1">
    <citation type="journal article" date="2019" name="Plant Biotechnol. J.">
        <title>Genome sequencing of the Australian wild diploid species Gossypium australe highlights disease resistance and delayed gland morphogenesis.</title>
        <authorList>
            <person name="Cai Y."/>
            <person name="Cai X."/>
            <person name="Wang Q."/>
            <person name="Wang P."/>
            <person name="Zhang Y."/>
            <person name="Cai C."/>
            <person name="Xu Y."/>
            <person name="Wang K."/>
            <person name="Zhou Z."/>
            <person name="Wang C."/>
            <person name="Geng S."/>
            <person name="Li B."/>
            <person name="Dong Q."/>
            <person name="Hou Y."/>
            <person name="Wang H."/>
            <person name="Ai P."/>
            <person name="Liu Z."/>
            <person name="Yi F."/>
            <person name="Sun M."/>
            <person name="An G."/>
            <person name="Cheng J."/>
            <person name="Zhang Y."/>
            <person name="Shi Q."/>
            <person name="Xie Y."/>
            <person name="Shi X."/>
            <person name="Chang Y."/>
            <person name="Huang F."/>
            <person name="Chen Y."/>
            <person name="Hong S."/>
            <person name="Mi L."/>
            <person name="Sun Q."/>
            <person name="Zhang L."/>
            <person name="Zhou B."/>
            <person name="Peng R."/>
            <person name="Zhang X."/>
            <person name="Liu F."/>
        </authorList>
    </citation>
    <scope>NUCLEOTIDE SEQUENCE [LARGE SCALE GENOMIC DNA]</scope>
    <source>
        <strain evidence="2">cv. PA1801</strain>
    </source>
</reference>
<dbReference type="AlphaFoldDB" id="A0A5B6WPD5"/>
<organism evidence="1 2">
    <name type="scientific">Gossypium australe</name>
    <dbReference type="NCBI Taxonomy" id="47621"/>
    <lineage>
        <taxon>Eukaryota</taxon>
        <taxon>Viridiplantae</taxon>
        <taxon>Streptophyta</taxon>
        <taxon>Embryophyta</taxon>
        <taxon>Tracheophyta</taxon>
        <taxon>Spermatophyta</taxon>
        <taxon>Magnoliopsida</taxon>
        <taxon>eudicotyledons</taxon>
        <taxon>Gunneridae</taxon>
        <taxon>Pentapetalae</taxon>
        <taxon>rosids</taxon>
        <taxon>malvids</taxon>
        <taxon>Malvales</taxon>
        <taxon>Malvaceae</taxon>
        <taxon>Malvoideae</taxon>
        <taxon>Gossypium</taxon>
    </lineage>
</organism>
<dbReference type="EMBL" id="SMMG02000002">
    <property type="protein sequence ID" value="KAA3483749.1"/>
    <property type="molecule type" value="Genomic_DNA"/>
</dbReference>
<sequence>MTINQFPKVKKLQLCTSFQHKRQSIIIRGHAFVQHVAVKLEGFKGFTFEKESFDEGVADTNGGVLNVCEEVPGIGKTPVIGLEDLEFDARQDRTVFPSSLF</sequence>
<comment type="caution">
    <text evidence="1">The sequence shown here is derived from an EMBL/GenBank/DDBJ whole genome shotgun (WGS) entry which is preliminary data.</text>
</comment>
<gene>
    <name evidence="1" type="ORF">EPI10_005895</name>
</gene>
<evidence type="ECO:0000313" key="1">
    <source>
        <dbReference type="EMBL" id="KAA3483749.1"/>
    </source>
</evidence>
<proteinExistence type="predicted"/>
<accession>A0A5B6WPD5</accession>
<dbReference type="Proteomes" id="UP000325315">
    <property type="component" value="Unassembled WGS sequence"/>
</dbReference>
<evidence type="ECO:0000313" key="2">
    <source>
        <dbReference type="Proteomes" id="UP000325315"/>
    </source>
</evidence>
<keyword evidence="2" id="KW-1185">Reference proteome</keyword>
<protein>
    <submittedName>
        <fullName evidence="1">Uncharacterized protein</fullName>
    </submittedName>
</protein>
<name>A0A5B6WPD5_9ROSI</name>